<gene>
    <name evidence="11" type="ORF">ACFSJH_19865</name>
</gene>
<evidence type="ECO:0000259" key="10">
    <source>
        <dbReference type="PROSITE" id="PS50110"/>
    </source>
</evidence>
<proteinExistence type="predicted"/>
<dbReference type="InterPro" id="IPR009057">
    <property type="entry name" value="Homeodomain-like_sf"/>
</dbReference>
<dbReference type="RefSeq" id="WP_377775444.1">
    <property type="nucleotide sequence ID" value="NZ_JBHUHO010000049.1"/>
</dbReference>
<dbReference type="PANTHER" id="PTHR42713">
    <property type="entry name" value="HISTIDINE KINASE-RELATED"/>
    <property type="match status" value="1"/>
</dbReference>
<comment type="caution">
    <text evidence="11">The sequence shown here is derived from an EMBL/GenBank/DDBJ whole genome shotgun (WGS) entry which is preliminary data.</text>
</comment>
<accession>A0ABW4YQE8</accession>
<evidence type="ECO:0000256" key="1">
    <source>
        <dbReference type="ARBA" id="ARBA00004496"/>
    </source>
</evidence>
<evidence type="ECO:0000313" key="11">
    <source>
        <dbReference type="EMBL" id="MFD2117976.1"/>
    </source>
</evidence>
<keyword evidence="6" id="KW-0238">DNA-binding</keyword>
<comment type="subcellular location">
    <subcellularLocation>
        <location evidence="1">Cytoplasm</location>
    </subcellularLocation>
</comment>
<dbReference type="Proteomes" id="UP001597362">
    <property type="component" value="Unassembled WGS sequence"/>
</dbReference>
<dbReference type="InterPro" id="IPR001789">
    <property type="entry name" value="Sig_transdc_resp-reg_receiver"/>
</dbReference>
<keyword evidence="5" id="KW-0805">Transcription regulation</keyword>
<evidence type="ECO:0000256" key="3">
    <source>
        <dbReference type="ARBA" id="ARBA00022553"/>
    </source>
</evidence>
<dbReference type="PROSITE" id="PS50110">
    <property type="entry name" value="RESPONSE_REGULATORY"/>
    <property type="match status" value="1"/>
</dbReference>
<evidence type="ECO:0000256" key="7">
    <source>
        <dbReference type="ARBA" id="ARBA00023163"/>
    </source>
</evidence>
<reference evidence="12" key="1">
    <citation type="journal article" date="2019" name="Int. J. Syst. Evol. Microbiol.">
        <title>The Global Catalogue of Microorganisms (GCM) 10K type strain sequencing project: providing services to taxonomists for standard genome sequencing and annotation.</title>
        <authorList>
            <consortium name="The Broad Institute Genomics Platform"/>
            <consortium name="The Broad Institute Genome Sequencing Center for Infectious Disease"/>
            <person name="Wu L."/>
            <person name="Ma J."/>
        </authorList>
    </citation>
    <scope>NUCLEOTIDE SEQUENCE [LARGE SCALE GENOMIC DNA]</scope>
    <source>
        <strain evidence="12">GH52</strain>
    </source>
</reference>
<dbReference type="CDD" id="cd17536">
    <property type="entry name" value="REC_YesN-like"/>
    <property type="match status" value="1"/>
</dbReference>
<dbReference type="InterPro" id="IPR051552">
    <property type="entry name" value="HptR"/>
</dbReference>
<name>A0ABW4YQE8_9BACL</name>
<dbReference type="SUPFAM" id="SSF46689">
    <property type="entry name" value="Homeodomain-like"/>
    <property type="match status" value="2"/>
</dbReference>
<dbReference type="SMART" id="SM00342">
    <property type="entry name" value="HTH_ARAC"/>
    <property type="match status" value="1"/>
</dbReference>
<feature type="domain" description="HTH araC/xylS-type" evidence="9">
    <location>
        <begin position="431"/>
        <end position="530"/>
    </location>
</feature>
<evidence type="ECO:0000259" key="9">
    <source>
        <dbReference type="PROSITE" id="PS01124"/>
    </source>
</evidence>
<feature type="domain" description="Response regulatory" evidence="10">
    <location>
        <begin position="3"/>
        <end position="120"/>
    </location>
</feature>
<dbReference type="SUPFAM" id="SSF52172">
    <property type="entry name" value="CheY-like"/>
    <property type="match status" value="1"/>
</dbReference>
<evidence type="ECO:0000256" key="6">
    <source>
        <dbReference type="ARBA" id="ARBA00023125"/>
    </source>
</evidence>
<evidence type="ECO:0000256" key="8">
    <source>
        <dbReference type="PROSITE-ProRule" id="PRU00169"/>
    </source>
</evidence>
<dbReference type="InterPro" id="IPR011006">
    <property type="entry name" value="CheY-like_superfamily"/>
</dbReference>
<feature type="modified residue" description="4-aspartylphosphate" evidence="8">
    <location>
        <position position="55"/>
    </location>
</feature>
<keyword evidence="2" id="KW-0963">Cytoplasm</keyword>
<evidence type="ECO:0000256" key="4">
    <source>
        <dbReference type="ARBA" id="ARBA00023012"/>
    </source>
</evidence>
<dbReference type="SMART" id="SM00448">
    <property type="entry name" value="REC"/>
    <property type="match status" value="1"/>
</dbReference>
<sequence>MYKVMVVEDELLVRLGLINSIDWSKFGMAVVADAADGKAAWELYTKEKPDVVITDLRMPRMDGITLITKIREKDKTTRVIVLSCLEEFDLARKAMSLGVSDYILKLTMTEEEMEDVLRKTYDELSQNTVPEDSRSTTIAAVETGLVKEKMLKDFLFYNVYSVDEFTDFVERSGLRLSETRLVLCTIEIDHYQVLCNKFQDEQGHLIKVTLLNILEEIMAIYRRGEAFYLDETHYTAIFSFADITSEQAITQQLYGILGKIREVIGTYFGGSVTFGLSGVQSGYRSLPSLYTESRQALNKKYYVGSGLILTGDTRFSETKLRERIEELKHIPFLGQLFGERHAAEYARRIDRLAEALFAGKETVLILFNQLLQWVASALLYKDEACTQALMDYSRKLNNCETMMEMTDAFTMYLNDIVDIVRKRRLLSKEIAHAIQYIERNYDEDLSLQQVADHVSLSFSYLSNLFKKELQITFVEYLNNFRIERAKELLTGTPLKTYEIAQKVGFSPESTYFSKVFKKTTGLSPNEFRRQRQTEFE</sequence>
<dbReference type="Pfam" id="PF00072">
    <property type="entry name" value="Response_reg"/>
    <property type="match status" value="1"/>
</dbReference>
<organism evidence="11 12">
    <name type="scientific">Paenibacillus yanchengensis</name>
    <dbReference type="NCBI Taxonomy" id="2035833"/>
    <lineage>
        <taxon>Bacteria</taxon>
        <taxon>Bacillati</taxon>
        <taxon>Bacillota</taxon>
        <taxon>Bacilli</taxon>
        <taxon>Bacillales</taxon>
        <taxon>Paenibacillaceae</taxon>
        <taxon>Paenibacillus</taxon>
    </lineage>
</organism>
<dbReference type="PROSITE" id="PS01124">
    <property type="entry name" value="HTH_ARAC_FAMILY_2"/>
    <property type="match status" value="1"/>
</dbReference>
<keyword evidence="12" id="KW-1185">Reference proteome</keyword>
<evidence type="ECO:0000313" key="12">
    <source>
        <dbReference type="Proteomes" id="UP001597362"/>
    </source>
</evidence>
<dbReference type="InterPro" id="IPR018060">
    <property type="entry name" value="HTH_AraC"/>
</dbReference>
<dbReference type="EMBL" id="JBHUHO010000049">
    <property type="protein sequence ID" value="MFD2117976.1"/>
    <property type="molecule type" value="Genomic_DNA"/>
</dbReference>
<evidence type="ECO:0000256" key="2">
    <source>
        <dbReference type="ARBA" id="ARBA00022490"/>
    </source>
</evidence>
<keyword evidence="3 8" id="KW-0597">Phosphoprotein</keyword>
<dbReference type="Pfam" id="PF12833">
    <property type="entry name" value="HTH_18"/>
    <property type="match status" value="1"/>
</dbReference>
<dbReference type="Gene3D" id="3.40.50.2300">
    <property type="match status" value="1"/>
</dbReference>
<protein>
    <submittedName>
        <fullName evidence="11">Response regulator</fullName>
    </submittedName>
</protein>
<keyword evidence="4" id="KW-0902">Two-component regulatory system</keyword>
<dbReference type="Gene3D" id="1.10.10.60">
    <property type="entry name" value="Homeodomain-like"/>
    <property type="match status" value="2"/>
</dbReference>
<evidence type="ECO:0000256" key="5">
    <source>
        <dbReference type="ARBA" id="ARBA00023015"/>
    </source>
</evidence>
<keyword evidence="7" id="KW-0804">Transcription</keyword>
<dbReference type="PANTHER" id="PTHR42713:SF3">
    <property type="entry name" value="TRANSCRIPTIONAL REGULATORY PROTEIN HPTR"/>
    <property type="match status" value="1"/>
</dbReference>